<evidence type="ECO:0000313" key="7">
    <source>
        <dbReference type="Proteomes" id="UP000246018"/>
    </source>
</evidence>
<dbReference type="InterPro" id="IPR011711">
    <property type="entry name" value="GntR_C"/>
</dbReference>
<keyword evidence="1" id="KW-0805">Transcription regulation</keyword>
<organism evidence="6 7">
    <name type="scientific">Nocardioides gansuensis</name>
    <dbReference type="NCBI Taxonomy" id="2138300"/>
    <lineage>
        <taxon>Bacteria</taxon>
        <taxon>Bacillati</taxon>
        <taxon>Actinomycetota</taxon>
        <taxon>Actinomycetes</taxon>
        <taxon>Propionibacteriales</taxon>
        <taxon>Nocardioidaceae</taxon>
        <taxon>Nocardioides</taxon>
    </lineage>
</organism>
<dbReference type="InterPro" id="IPR000524">
    <property type="entry name" value="Tscrpt_reg_HTH_GntR"/>
</dbReference>
<evidence type="ECO:0000256" key="4">
    <source>
        <dbReference type="SAM" id="MobiDB-lite"/>
    </source>
</evidence>
<dbReference type="SMART" id="SM00895">
    <property type="entry name" value="FCD"/>
    <property type="match status" value="1"/>
</dbReference>
<dbReference type="GO" id="GO:0003700">
    <property type="term" value="F:DNA-binding transcription factor activity"/>
    <property type="evidence" value="ECO:0007669"/>
    <property type="project" value="InterPro"/>
</dbReference>
<dbReference type="OrthoDB" id="3172099at2"/>
<evidence type="ECO:0000259" key="5">
    <source>
        <dbReference type="PROSITE" id="PS50949"/>
    </source>
</evidence>
<dbReference type="SMART" id="SM00345">
    <property type="entry name" value="HTH_GNTR"/>
    <property type="match status" value="1"/>
</dbReference>
<name>A0A2T8F516_9ACTN</name>
<dbReference type="InterPro" id="IPR036390">
    <property type="entry name" value="WH_DNA-bd_sf"/>
</dbReference>
<feature type="domain" description="HTH gntR-type" evidence="5">
    <location>
        <begin position="101"/>
        <end position="171"/>
    </location>
</feature>
<reference evidence="6 7" key="1">
    <citation type="submission" date="2018-04" db="EMBL/GenBank/DDBJ databases">
        <title>Genome of Nocardioides gansuensis WSJ-1.</title>
        <authorList>
            <person name="Wu S."/>
            <person name="Wang G."/>
        </authorList>
    </citation>
    <scope>NUCLEOTIDE SEQUENCE [LARGE SCALE GENOMIC DNA]</scope>
    <source>
        <strain evidence="6 7">WSJ-1</strain>
    </source>
</reference>
<dbReference type="Gene3D" id="1.10.10.10">
    <property type="entry name" value="Winged helix-like DNA-binding domain superfamily/Winged helix DNA-binding domain"/>
    <property type="match status" value="1"/>
</dbReference>
<dbReference type="InterPro" id="IPR008920">
    <property type="entry name" value="TF_FadR/GntR_C"/>
</dbReference>
<proteinExistence type="predicted"/>
<dbReference type="PANTHER" id="PTHR43537:SF5">
    <property type="entry name" value="UXU OPERON TRANSCRIPTIONAL REGULATOR"/>
    <property type="match status" value="1"/>
</dbReference>
<dbReference type="AlphaFoldDB" id="A0A2T8F516"/>
<feature type="compositionally biased region" description="Basic and acidic residues" evidence="4">
    <location>
        <begin position="18"/>
        <end position="27"/>
    </location>
</feature>
<dbReference type="SUPFAM" id="SSF48008">
    <property type="entry name" value="GntR ligand-binding domain-like"/>
    <property type="match status" value="1"/>
</dbReference>
<dbReference type="Gene3D" id="1.20.120.530">
    <property type="entry name" value="GntR ligand-binding domain-like"/>
    <property type="match status" value="1"/>
</dbReference>
<dbReference type="GO" id="GO:0003677">
    <property type="term" value="F:DNA binding"/>
    <property type="evidence" value="ECO:0007669"/>
    <property type="project" value="UniProtKB-KW"/>
</dbReference>
<feature type="compositionally biased region" description="Low complexity" evidence="4">
    <location>
        <begin position="53"/>
        <end position="63"/>
    </location>
</feature>
<gene>
    <name evidence="6" type="ORF">DDE18_21360</name>
</gene>
<evidence type="ECO:0000256" key="2">
    <source>
        <dbReference type="ARBA" id="ARBA00023125"/>
    </source>
</evidence>
<dbReference type="PRINTS" id="PR00035">
    <property type="entry name" value="HTHGNTR"/>
</dbReference>
<feature type="region of interest" description="Disordered" evidence="4">
    <location>
        <begin position="1"/>
        <end position="77"/>
    </location>
</feature>
<dbReference type="Pfam" id="PF00392">
    <property type="entry name" value="GntR"/>
    <property type="match status" value="1"/>
</dbReference>
<dbReference type="Proteomes" id="UP000246018">
    <property type="component" value="Unassembled WGS sequence"/>
</dbReference>
<keyword evidence="2" id="KW-0238">DNA-binding</keyword>
<dbReference type="PANTHER" id="PTHR43537">
    <property type="entry name" value="TRANSCRIPTIONAL REGULATOR, GNTR FAMILY"/>
    <property type="match status" value="1"/>
</dbReference>
<comment type="caution">
    <text evidence="6">The sequence shown here is derived from an EMBL/GenBank/DDBJ whole genome shotgun (WGS) entry which is preliminary data.</text>
</comment>
<dbReference type="InterPro" id="IPR036388">
    <property type="entry name" value="WH-like_DNA-bd_sf"/>
</dbReference>
<keyword evidence="3" id="KW-0804">Transcription</keyword>
<dbReference type="CDD" id="cd07377">
    <property type="entry name" value="WHTH_GntR"/>
    <property type="match status" value="1"/>
</dbReference>
<evidence type="ECO:0000313" key="6">
    <source>
        <dbReference type="EMBL" id="PVG80802.1"/>
    </source>
</evidence>
<dbReference type="PROSITE" id="PS50949">
    <property type="entry name" value="HTH_GNTR"/>
    <property type="match status" value="1"/>
</dbReference>
<dbReference type="Pfam" id="PF07729">
    <property type="entry name" value="FCD"/>
    <property type="match status" value="1"/>
</dbReference>
<dbReference type="EMBL" id="QDGZ01000013">
    <property type="protein sequence ID" value="PVG80802.1"/>
    <property type="molecule type" value="Genomic_DNA"/>
</dbReference>
<sequence>MPRRRPGRPAGRSARGRPGRDCDRGAPPRDVGVAVDPWCGGTVAGPGRRVRRPAVGGRSVRVAGDGRGPGDLARRGVRAGAGGSTIVTGTERPALPVSRVLPAYQQVADQLRSLILSGELRAGDRLPSETELVTQFGVSRSTVREALRALTSRDLVHTRRGVTGGTFVSAVDARQVSAYLETSLGLMSGRDGLGVHDMLEAREILEVPSARLAAERRSEAHLEGLRQALRREVATEGRQGRFVEHRTFHQIVVDAAQNPLLSMMTEPLFRVLEAQFLRPEGIEGYYARVDEEHTAIFAAVEQGDADAAASLMATHLRWLREVYEV</sequence>
<protein>
    <submittedName>
        <fullName evidence="6">FadR family transcriptional regulator</fullName>
    </submittedName>
</protein>
<keyword evidence="7" id="KW-1185">Reference proteome</keyword>
<evidence type="ECO:0000256" key="3">
    <source>
        <dbReference type="ARBA" id="ARBA00023163"/>
    </source>
</evidence>
<dbReference type="SUPFAM" id="SSF46785">
    <property type="entry name" value="Winged helix' DNA-binding domain"/>
    <property type="match status" value="1"/>
</dbReference>
<accession>A0A2T8F516</accession>
<evidence type="ECO:0000256" key="1">
    <source>
        <dbReference type="ARBA" id="ARBA00023015"/>
    </source>
</evidence>